<name>A0A934KDI9_9BACT</name>
<keyword evidence="8" id="KW-1185">Reference proteome</keyword>
<reference evidence="7" key="1">
    <citation type="submission" date="2020-10" db="EMBL/GenBank/DDBJ databases">
        <title>Ca. Dormibacterota MAGs.</title>
        <authorList>
            <person name="Montgomery K."/>
        </authorList>
    </citation>
    <scope>NUCLEOTIDE SEQUENCE [LARGE SCALE GENOMIC DNA]</scope>
    <source>
        <strain evidence="7">SC8812_S17_10</strain>
    </source>
</reference>
<dbReference type="PANTHER" id="PTHR21708:SF26">
    <property type="entry name" value="2-DEHYDROPANTOATE 2-REDUCTASE"/>
    <property type="match status" value="1"/>
</dbReference>
<dbReference type="InterPro" id="IPR051402">
    <property type="entry name" value="KPR-Related"/>
</dbReference>
<evidence type="ECO:0000313" key="7">
    <source>
        <dbReference type="EMBL" id="MBJ7601063.1"/>
    </source>
</evidence>
<organism evidence="7 8">
    <name type="scientific">Candidatus Nephthysia bennettiae</name>
    <dbReference type="NCBI Taxonomy" id="3127016"/>
    <lineage>
        <taxon>Bacteria</taxon>
        <taxon>Bacillati</taxon>
        <taxon>Candidatus Dormiibacterota</taxon>
        <taxon>Candidatus Dormibacteria</taxon>
        <taxon>Candidatus Dormibacterales</taxon>
        <taxon>Candidatus Dormibacteraceae</taxon>
        <taxon>Candidatus Nephthysia</taxon>
    </lineage>
</organism>
<dbReference type="Gene3D" id="3.40.50.720">
    <property type="entry name" value="NAD(P)-binding Rossmann-like Domain"/>
    <property type="match status" value="1"/>
</dbReference>
<evidence type="ECO:0000256" key="3">
    <source>
        <dbReference type="ARBA" id="ARBA00023002"/>
    </source>
</evidence>
<comment type="function">
    <text evidence="4">Catalyzes the NADPH-dependent reduction of ketopantoate into pantoic acid.</text>
</comment>
<dbReference type="InterPro" id="IPR003710">
    <property type="entry name" value="ApbA"/>
</dbReference>
<dbReference type="InterPro" id="IPR036291">
    <property type="entry name" value="NAD(P)-bd_dom_sf"/>
</dbReference>
<evidence type="ECO:0000256" key="1">
    <source>
        <dbReference type="ARBA" id="ARBA00007870"/>
    </source>
</evidence>
<dbReference type="GO" id="GO:0008677">
    <property type="term" value="F:2-dehydropantoate 2-reductase activity"/>
    <property type="evidence" value="ECO:0007669"/>
    <property type="project" value="UniProtKB-EC"/>
</dbReference>
<comment type="catalytic activity">
    <reaction evidence="4">
        <text>(R)-pantoate + NADP(+) = 2-dehydropantoate + NADPH + H(+)</text>
        <dbReference type="Rhea" id="RHEA:16233"/>
        <dbReference type="ChEBI" id="CHEBI:11561"/>
        <dbReference type="ChEBI" id="CHEBI:15378"/>
        <dbReference type="ChEBI" id="CHEBI:15980"/>
        <dbReference type="ChEBI" id="CHEBI:57783"/>
        <dbReference type="ChEBI" id="CHEBI:58349"/>
        <dbReference type="EC" id="1.1.1.169"/>
    </reaction>
</comment>
<comment type="similarity">
    <text evidence="1 4">Belongs to the ketopantoate reductase family.</text>
</comment>
<sequence length="296" mass="30653">MRHAFLGAGGVGGLVAAALAQDGRDVVLLLRPETLEAYPGGLHVESRALGDIEVDVPASARLSRPVDVLWVTVKSTQLDDAIKIAAPAVAGSAMVVPLLNGVDHVGRLRQVYGDMVIPGSIRVESERVGPGHVVQTSPFAALELGPPPELRERAGAIAEELRAAGLTCAVGGSEAQVLWGKLAVLAPFALATSSLRQPVGAVRQDGSTCRLMLEAAREACAVAATQGVALDPAAVESVLLGMPAYMRSSMQKDLAAGRPLELSAISEPILRIGRERGIATPATAELVRRVAANQAL</sequence>
<evidence type="ECO:0000313" key="8">
    <source>
        <dbReference type="Proteomes" id="UP000612893"/>
    </source>
</evidence>
<evidence type="ECO:0000259" key="6">
    <source>
        <dbReference type="Pfam" id="PF08546"/>
    </source>
</evidence>
<keyword evidence="4" id="KW-0566">Pantothenate biosynthesis</keyword>
<dbReference type="RefSeq" id="WP_338205118.1">
    <property type="nucleotide sequence ID" value="NZ_JAEKNR010000234.1"/>
</dbReference>
<gene>
    <name evidence="7" type="ORF">JF922_23700</name>
</gene>
<evidence type="ECO:0000256" key="2">
    <source>
        <dbReference type="ARBA" id="ARBA00022857"/>
    </source>
</evidence>
<feature type="domain" description="Ketopantoate reductase C-terminal" evidence="6">
    <location>
        <begin position="176"/>
        <end position="292"/>
    </location>
</feature>
<dbReference type="Pfam" id="PF02558">
    <property type="entry name" value="ApbA"/>
    <property type="match status" value="1"/>
</dbReference>
<keyword evidence="3 4" id="KW-0560">Oxidoreductase</keyword>
<keyword evidence="2 4" id="KW-0521">NADP</keyword>
<protein>
    <recommendedName>
        <fullName evidence="4">2-dehydropantoate 2-reductase</fullName>
        <ecNumber evidence="4">1.1.1.169</ecNumber>
    </recommendedName>
    <alternativeName>
        <fullName evidence="4">Ketopantoate reductase</fullName>
    </alternativeName>
</protein>
<dbReference type="SUPFAM" id="SSF48179">
    <property type="entry name" value="6-phosphogluconate dehydrogenase C-terminal domain-like"/>
    <property type="match status" value="1"/>
</dbReference>
<proteinExistence type="inferred from homology"/>
<comment type="pathway">
    <text evidence="4">Cofactor biosynthesis; (R)-pantothenate biosynthesis; (R)-pantoate from 3-methyl-2-oxobutanoate: step 2/2.</text>
</comment>
<dbReference type="Gene3D" id="1.10.1040.10">
    <property type="entry name" value="N-(1-d-carboxylethyl)-l-norvaline Dehydrogenase, domain 2"/>
    <property type="match status" value="1"/>
</dbReference>
<dbReference type="GO" id="GO:0015940">
    <property type="term" value="P:pantothenate biosynthetic process"/>
    <property type="evidence" value="ECO:0007669"/>
    <property type="project" value="UniProtKB-KW"/>
</dbReference>
<accession>A0A934KDI9</accession>
<dbReference type="PANTHER" id="PTHR21708">
    <property type="entry name" value="PROBABLE 2-DEHYDROPANTOATE 2-REDUCTASE"/>
    <property type="match status" value="1"/>
</dbReference>
<dbReference type="Pfam" id="PF08546">
    <property type="entry name" value="ApbA_C"/>
    <property type="match status" value="1"/>
</dbReference>
<dbReference type="Proteomes" id="UP000612893">
    <property type="component" value="Unassembled WGS sequence"/>
</dbReference>
<feature type="domain" description="Ketopantoate reductase N-terminal" evidence="5">
    <location>
        <begin position="4"/>
        <end position="146"/>
    </location>
</feature>
<dbReference type="EMBL" id="JAEKNR010000234">
    <property type="protein sequence ID" value="MBJ7601063.1"/>
    <property type="molecule type" value="Genomic_DNA"/>
</dbReference>
<dbReference type="InterPro" id="IPR008927">
    <property type="entry name" value="6-PGluconate_DH-like_C_sf"/>
</dbReference>
<dbReference type="SUPFAM" id="SSF51735">
    <property type="entry name" value="NAD(P)-binding Rossmann-fold domains"/>
    <property type="match status" value="1"/>
</dbReference>
<evidence type="ECO:0000256" key="4">
    <source>
        <dbReference type="RuleBase" id="RU362068"/>
    </source>
</evidence>
<dbReference type="NCBIfam" id="TIGR00745">
    <property type="entry name" value="apbA_panE"/>
    <property type="match status" value="1"/>
</dbReference>
<dbReference type="AlphaFoldDB" id="A0A934KDI9"/>
<comment type="caution">
    <text evidence="7">The sequence shown here is derived from an EMBL/GenBank/DDBJ whole genome shotgun (WGS) entry which is preliminary data.</text>
</comment>
<dbReference type="InterPro" id="IPR013332">
    <property type="entry name" value="KPR_N"/>
</dbReference>
<dbReference type="EC" id="1.1.1.169" evidence="4"/>
<dbReference type="InterPro" id="IPR013752">
    <property type="entry name" value="KPA_reductase"/>
</dbReference>
<dbReference type="InterPro" id="IPR013328">
    <property type="entry name" value="6PGD_dom2"/>
</dbReference>
<evidence type="ECO:0000259" key="5">
    <source>
        <dbReference type="Pfam" id="PF02558"/>
    </source>
</evidence>